<reference evidence="1 2" key="1">
    <citation type="submission" date="2016-10" db="EMBL/GenBank/DDBJ databases">
        <authorList>
            <person name="de Groot N.N."/>
        </authorList>
    </citation>
    <scope>NUCLEOTIDE SEQUENCE [LARGE SCALE GENOMIC DNA]</scope>
    <source>
        <strain evidence="1 2">DSM 23031</strain>
    </source>
</reference>
<name>A0A1H6IKS1_CHRCI</name>
<sequence>MFDYGWRQYMPDLGRWNGIDQLAESYLSTSPFAYVANNPVSSFDVDGRWMDDSGHIIDTTGQTFGFLGSSYKPQGATNYLGVKYGDGGGNGSYTPFGRTQAYADLMTAFYNGGTGGMSNIGGTLRWWTDYEDPDPTVTGIGTLGMLKLKGYVDNIDFGKTTSNTTWWVNTAVGAAATANVPRTGVFQYNDLWHQTKTRGVSFAWQNKWKNPGAKFWRGQQVKGFQGARSLGTKLTAVGGALLVADIAMSGQVKPSHIINGAMLGASMSGVGSIVAGAWFVVDIGTGGVNYLSGNGFTTLSDVIDQSKWGQSVTVDMYDGLY</sequence>
<evidence type="ECO:0000313" key="2">
    <source>
        <dbReference type="Proteomes" id="UP000198561"/>
    </source>
</evidence>
<dbReference type="AlphaFoldDB" id="A0A1H6IKS1"/>
<organism evidence="1 2">
    <name type="scientific">Chryseobacterium culicis</name>
    <dbReference type="NCBI Taxonomy" id="680127"/>
    <lineage>
        <taxon>Bacteria</taxon>
        <taxon>Pseudomonadati</taxon>
        <taxon>Bacteroidota</taxon>
        <taxon>Flavobacteriia</taxon>
        <taxon>Flavobacteriales</taxon>
        <taxon>Weeksellaceae</taxon>
        <taxon>Chryseobacterium group</taxon>
        <taxon>Chryseobacterium</taxon>
    </lineage>
</organism>
<dbReference type="EMBL" id="FNWQ01000016">
    <property type="protein sequence ID" value="SEH49533.1"/>
    <property type="molecule type" value="Genomic_DNA"/>
</dbReference>
<accession>A0A1H6IKS1</accession>
<dbReference type="Proteomes" id="UP000198561">
    <property type="component" value="Unassembled WGS sequence"/>
</dbReference>
<dbReference type="Gene3D" id="2.180.10.10">
    <property type="entry name" value="RHS repeat-associated core"/>
    <property type="match status" value="1"/>
</dbReference>
<protein>
    <submittedName>
        <fullName evidence="1">RHS repeat-associated core domain-containing protein</fullName>
    </submittedName>
</protein>
<dbReference type="STRING" id="680127.SAMN05421593_0137"/>
<proteinExistence type="predicted"/>
<evidence type="ECO:0000313" key="1">
    <source>
        <dbReference type="EMBL" id="SEH49533.1"/>
    </source>
</evidence>
<gene>
    <name evidence="1" type="ORF">SAMN05421593_0137</name>
</gene>